<accession>A0ACD4RDM3</accession>
<dbReference type="EMBL" id="CP126116">
    <property type="protein sequence ID" value="WHZ58533.1"/>
    <property type="molecule type" value="Genomic_DNA"/>
</dbReference>
<dbReference type="Proteomes" id="UP001226091">
    <property type="component" value="Chromosome"/>
</dbReference>
<name>A0ACD4RDM3_9BACI</name>
<gene>
    <name evidence="1" type="ORF">QLQ22_04085</name>
</gene>
<organism evidence="1 2">
    <name type="scientific">Metabacillus hrfriensis</name>
    <dbReference type="NCBI Taxonomy" id="3048891"/>
    <lineage>
        <taxon>Bacteria</taxon>
        <taxon>Bacillati</taxon>
        <taxon>Bacillota</taxon>
        <taxon>Bacilli</taxon>
        <taxon>Bacillales</taxon>
        <taxon>Bacillaceae</taxon>
        <taxon>Metabacillus</taxon>
    </lineage>
</organism>
<protein>
    <submittedName>
        <fullName evidence="1">Sugar phosphorylase</fullName>
    </submittedName>
</protein>
<evidence type="ECO:0000313" key="2">
    <source>
        <dbReference type="Proteomes" id="UP001226091"/>
    </source>
</evidence>
<proteinExistence type="predicted"/>
<evidence type="ECO:0000313" key="1">
    <source>
        <dbReference type="EMBL" id="WHZ58533.1"/>
    </source>
</evidence>
<keyword evidence="2" id="KW-1185">Reference proteome</keyword>
<reference evidence="2" key="1">
    <citation type="journal article" date="2025" name="Aquaculture">
        <title>Assessment of the bioflocculant production and safety properties of Metabacillus hrfriensis sp. nov. based on phenotypic and whole-genome sequencing analysis.</title>
        <authorList>
            <person name="Zhang R."/>
            <person name="Zhao Z."/>
            <person name="Luo L."/>
            <person name="Wang S."/>
            <person name="Guo K."/>
            <person name="Xu W."/>
        </authorList>
    </citation>
    <scope>NUCLEOTIDE SEQUENCE [LARGE SCALE GENOMIC DNA]</scope>
    <source>
        <strain evidence="2">CT-WN-B3</strain>
    </source>
</reference>
<sequence>MKKIKERLSFIYNNQDIEGLFTEIEKRIAKTKAKSLKPRKQNWDQEDLVLITYGDQFYEDDYPTLETFKKFFDHYLSDKFDMVHLLPFYPYSSDDGFSVIDYKKVNPVLGNWDEIEKLSKSTRIMFDDVCNHISAESDWFQEYLKGNPEYDGFFVEMDPSADLSVVTRPRALPLLTKFTLANGEEKHIWTTFSEDQIDLNFSNPQVLFRMIDVLLFYLEQGAEYIRLDAIGFMWKEIGTSCIHLEKTHEIVKLFRDVVEEAAKGTVIITETNVPHKDNVSYFGNGKDEAHMVYQFPLPPLVLYSIHNGNGRALTKWADELPPTGIDTTFFNFLASHDGIGLNPIRGIISEDEILEMVEDLIKEGALVNYKKNPDGSESPYEINVTYLDALNKKSDEDEIRVKRFLLAHSILLTLPGVPAVYIQSMLGSRNDYEGVSKTGMNRSINRKKYSINEIETELMSTDSLRRKIFTELTTIIQTRKNESLFHPNTAMEVMDLGDKVFAFKRMNSRDDSLIVINNLTNETVTCDLTGSFININTGEKISFVEDMPLNPYQFLWLKPIKQEGK</sequence>